<dbReference type="EMBL" id="GBXM01083540">
    <property type="protein sequence ID" value="JAH25037.1"/>
    <property type="molecule type" value="Transcribed_RNA"/>
</dbReference>
<reference evidence="1" key="1">
    <citation type="submission" date="2014-11" db="EMBL/GenBank/DDBJ databases">
        <authorList>
            <person name="Amaro Gonzalez C."/>
        </authorList>
    </citation>
    <scope>NUCLEOTIDE SEQUENCE</scope>
</reference>
<dbReference type="AlphaFoldDB" id="A0A0E9R8C6"/>
<protein>
    <submittedName>
        <fullName evidence="1">Uncharacterized protein</fullName>
    </submittedName>
</protein>
<sequence length="25" mass="2769">MNITVGVSHTVVNKTPETNFNSEYS</sequence>
<evidence type="ECO:0000313" key="1">
    <source>
        <dbReference type="EMBL" id="JAH25037.1"/>
    </source>
</evidence>
<name>A0A0E9R8C6_ANGAN</name>
<proteinExistence type="predicted"/>
<organism evidence="1">
    <name type="scientific">Anguilla anguilla</name>
    <name type="common">European freshwater eel</name>
    <name type="synonym">Muraena anguilla</name>
    <dbReference type="NCBI Taxonomy" id="7936"/>
    <lineage>
        <taxon>Eukaryota</taxon>
        <taxon>Metazoa</taxon>
        <taxon>Chordata</taxon>
        <taxon>Craniata</taxon>
        <taxon>Vertebrata</taxon>
        <taxon>Euteleostomi</taxon>
        <taxon>Actinopterygii</taxon>
        <taxon>Neopterygii</taxon>
        <taxon>Teleostei</taxon>
        <taxon>Anguilliformes</taxon>
        <taxon>Anguillidae</taxon>
        <taxon>Anguilla</taxon>
    </lineage>
</organism>
<dbReference type="EMBL" id="GBXM01081908">
    <property type="protein sequence ID" value="JAH26669.1"/>
    <property type="molecule type" value="Transcribed_RNA"/>
</dbReference>
<reference evidence="1" key="2">
    <citation type="journal article" date="2015" name="Fish Shellfish Immunol.">
        <title>Early steps in the European eel (Anguilla anguilla)-Vibrio vulnificus interaction in the gills: Role of the RtxA13 toxin.</title>
        <authorList>
            <person name="Callol A."/>
            <person name="Pajuelo D."/>
            <person name="Ebbesson L."/>
            <person name="Teles M."/>
            <person name="MacKenzie S."/>
            <person name="Amaro C."/>
        </authorList>
    </citation>
    <scope>NUCLEOTIDE SEQUENCE</scope>
</reference>
<accession>A0A0E9R8C6</accession>